<evidence type="ECO:0000256" key="2">
    <source>
        <dbReference type="SAM" id="Phobius"/>
    </source>
</evidence>
<keyword evidence="2" id="KW-0472">Membrane</keyword>
<protein>
    <submittedName>
        <fullName evidence="3">Uncharacterized protein</fullName>
    </submittedName>
</protein>
<feature type="compositionally biased region" description="Polar residues" evidence="1">
    <location>
        <begin position="146"/>
        <end position="158"/>
    </location>
</feature>
<feature type="transmembrane region" description="Helical" evidence="2">
    <location>
        <begin position="232"/>
        <end position="250"/>
    </location>
</feature>
<sequence length="252" mass="25117">MTSLLALLLGIVSLTEPVARLVPESRRAVLRVVPTALALLVGAVLAAVLGLATWQAGIVLLVPLAWRLWEAGACGPRHELARWVAAIGVMALSAALTGPVVDRAATAAAVTGVLLMLTAPANAAVTSLLAVAGAGQDGAEPPPPQGTSQAPAGRTSSGHPLLLGTQAQVPTAASAGPALQGGRWIGPLERVLLLLLAAGGAHAAVAALVAAKGVIRFPEISKDDTGAKAEEFLIGSLASWTLAVLGALLVST</sequence>
<proteinExistence type="predicted"/>
<keyword evidence="2" id="KW-1133">Transmembrane helix</keyword>
<name>A0A448HEK1_9ACTO</name>
<feature type="region of interest" description="Disordered" evidence="1">
    <location>
        <begin position="135"/>
        <end position="161"/>
    </location>
</feature>
<dbReference type="EMBL" id="LR134350">
    <property type="protein sequence ID" value="VEG26366.1"/>
    <property type="molecule type" value="Genomic_DNA"/>
</dbReference>
<feature type="transmembrane region" description="Helical" evidence="2">
    <location>
        <begin position="36"/>
        <end position="62"/>
    </location>
</feature>
<feature type="transmembrane region" description="Helical" evidence="2">
    <location>
        <begin position="83"/>
        <end position="101"/>
    </location>
</feature>
<feature type="transmembrane region" description="Helical" evidence="2">
    <location>
        <begin position="191"/>
        <end position="212"/>
    </location>
</feature>
<evidence type="ECO:0000256" key="1">
    <source>
        <dbReference type="SAM" id="MobiDB-lite"/>
    </source>
</evidence>
<dbReference type="AlphaFoldDB" id="A0A448HEK1"/>
<keyword evidence="2" id="KW-0812">Transmembrane</keyword>
<dbReference type="OrthoDB" id="4715924at2"/>
<evidence type="ECO:0000313" key="3">
    <source>
        <dbReference type="EMBL" id="VEG26366.1"/>
    </source>
</evidence>
<dbReference type="RefSeq" id="WP_126381706.1">
    <property type="nucleotide sequence ID" value="NZ_LR134350.1"/>
</dbReference>
<accession>A0A448HEK1</accession>
<evidence type="ECO:0000313" key="4">
    <source>
        <dbReference type="Proteomes" id="UP000266895"/>
    </source>
</evidence>
<organism evidence="3 4">
    <name type="scientific">Actinomyces howellii</name>
    <dbReference type="NCBI Taxonomy" id="52771"/>
    <lineage>
        <taxon>Bacteria</taxon>
        <taxon>Bacillati</taxon>
        <taxon>Actinomycetota</taxon>
        <taxon>Actinomycetes</taxon>
        <taxon>Actinomycetales</taxon>
        <taxon>Actinomycetaceae</taxon>
        <taxon>Actinomyces</taxon>
    </lineage>
</organism>
<dbReference type="Proteomes" id="UP000266895">
    <property type="component" value="Chromosome"/>
</dbReference>
<keyword evidence="4" id="KW-1185">Reference proteome</keyword>
<feature type="transmembrane region" description="Helical" evidence="2">
    <location>
        <begin position="107"/>
        <end position="131"/>
    </location>
</feature>
<dbReference type="KEGG" id="ahw:NCTC11636_00490"/>
<gene>
    <name evidence="3" type="ORF">NCTC11636_00490</name>
</gene>
<reference evidence="3 4" key="1">
    <citation type="submission" date="2018-12" db="EMBL/GenBank/DDBJ databases">
        <authorList>
            <consortium name="Pathogen Informatics"/>
        </authorList>
    </citation>
    <scope>NUCLEOTIDE SEQUENCE [LARGE SCALE GENOMIC DNA]</scope>
    <source>
        <strain evidence="3 4">NCTC11636</strain>
    </source>
</reference>